<feature type="transmembrane region" description="Helical" evidence="1">
    <location>
        <begin position="50"/>
        <end position="73"/>
    </location>
</feature>
<evidence type="ECO:0000313" key="2">
    <source>
        <dbReference type="EMBL" id="GAN55548.1"/>
    </source>
</evidence>
<organism evidence="2 3">
    <name type="scientific">Tanticharoenia sakaeratensis NBRC 103193</name>
    <dbReference type="NCBI Taxonomy" id="1231623"/>
    <lineage>
        <taxon>Bacteria</taxon>
        <taxon>Pseudomonadati</taxon>
        <taxon>Pseudomonadota</taxon>
        <taxon>Alphaproteobacteria</taxon>
        <taxon>Acetobacterales</taxon>
        <taxon>Acetobacteraceae</taxon>
        <taxon>Tanticharoenia</taxon>
    </lineage>
</organism>
<protein>
    <recommendedName>
        <fullName evidence="4">Transmembrane protein</fullName>
    </recommendedName>
</protein>
<evidence type="ECO:0008006" key="4">
    <source>
        <dbReference type="Google" id="ProtNLM"/>
    </source>
</evidence>
<keyword evidence="1" id="KW-1133">Transmembrane helix</keyword>
<evidence type="ECO:0000256" key="1">
    <source>
        <dbReference type="SAM" id="Phobius"/>
    </source>
</evidence>
<keyword evidence="1" id="KW-0812">Transmembrane</keyword>
<reference evidence="2 3" key="1">
    <citation type="submission" date="2012-10" db="EMBL/GenBank/DDBJ databases">
        <title>Genome sequencing of Tanticharoenia sakaeratensis NBRC 103193.</title>
        <authorList>
            <person name="Azuma Y."/>
            <person name="Hadano H."/>
            <person name="Hirakawa H."/>
            <person name="Matsushita K."/>
        </authorList>
    </citation>
    <scope>NUCLEOTIDE SEQUENCE [LARGE SCALE GENOMIC DNA]</scope>
    <source>
        <strain evidence="2 3">NBRC 103193</strain>
    </source>
</reference>
<dbReference type="Proteomes" id="UP000032679">
    <property type="component" value="Unassembled WGS sequence"/>
</dbReference>
<sequence length="109" mass="12553">MTDFSDRALRPHDTQSDRERRIAALLTHLPRWARDTVVCLRHPEMRVARITMGIAFCFGGCLFFLPVLGLWMLPLGLILLSDDVPPLRALTDRGLVWAERRWPRLFANG</sequence>
<proteinExistence type="predicted"/>
<gene>
    <name evidence="2" type="ORF">Tasa_048_173</name>
</gene>
<dbReference type="OrthoDB" id="5959103at2"/>
<keyword evidence="1" id="KW-0472">Membrane</keyword>
<comment type="caution">
    <text evidence="2">The sequence shown here is derived from an EMBL/GenBank/DDBJ whole genome shotgun (WGS) entry which is preliminary data.</text>
</comment>
<accession>A0A0D6MQK0</accession>
<name>A0A0D6MQK0_9PROT</name>
<keyword evidence="3" id="KW-1185">Reference proteome</keyword>
<evidence type="ECO:0000313" key="3">
    <source>
        <dbReference type="Proteomes" id="UP000032679"/>
    </source>
</evidence>
<dbReference type="EMBL" id="BALE01000048">
    <property type="protein sequence ID" value="GAN55548.1"/>
    <property type="molecule type" value="Genomic_DNA"/>
</dbReference>
<dbReference type="RefSeq" id="WP_084712363.1">
    <property type="nucleotide sequence ID" value="NZ_BALE01000048.1"/>
</dbReference>
<dbReference type="AlphaFoldDB" id="A0A0D6MQK0"/>